<evidence type="ECO:0000313" key="2">
    <source>
        <dbReference type="EMBL" id="KAG7177279.1"/>
    </source>
</evidence>
<name>A0A8J5MJX3_HOMAM</name>
<dbReference type="EMBL" id="JAHLQT010044862">
    <property type="protein sequence ID" value="KAG7154223.1"/>
    <property type="molecule type" value="Genomic_DNA"/>
</dbReference>
<dbReference type="AlphaFoldDB" id="A0A8J5MJX3"/>
<organism evidence="1 3">
    <name type="scientific">Homarus americanus</name>
    <name type="common">American lobster</name>
    <dbReference type="NCBI Taxonomy" id="6706"/>
    <lineage>
        <taxon>Eukaryota</taxon>
        <taxon>Metazoa</taxon>
        <taxon>Ecdysozoa</taxon>
        <taxon>Arthropoda</taxon>
        <taxon>Crustacea</taxon>
        <taxon>Multicrustacea</taxon>
        <taxon>Malacostraca</taxon>
        <taxon>Eumalacostraca</taxon>
        <taxon>Eucarida</taxon>
        <taxon>Decapoda</taxon>
        <taxon>Pleocyemata</taxon>
        <taxon>Astacidea</taxon>
        <taxon>Nephropoidea</taxon>
        <taxon>Nephropidae</taxon>
        <taxon>Homarus</taxon>
    </lineage>
</organism>
<gene>
    <name evidence="1" type="primary">impdh1b-L5</name>
    <name evidence="2" type="synonym">impdh1b-L3</name>
    <name evidence="2" type="ORF">Hamer_G000564</name>
    <name evidence="1" type="ORF">Hamer_G029902</name>
</gene>
<accession>A0A8J5MJX3</accession>
<reference evidence="1" key="1">
    <citation type="journal article" date="2021" name="Sci. Adv.">
        <title>The American lobster genome reveals insights on longevity, neural, and immune adaptations.</title>
        <authorList>
            <person name="Polinski J.M."/>
            <person name="Zimin A.V."/>
            <person name="Clark K.F."/>
            <person name="Kohn A.B."/>
            <person name="Sadowski N."/>
            <person name="Timp W."/>
            <person name="Ptitsyn A."/>
            <person name="Khanna P."/>
            <person name="Romanova D.Y."/>
            <person name="Williams P."/>
            <person name="Greenwood S.J."/>
            <person name="Moroz L.L."/>
            <person name="Walt D.R."/>
            <person name="Bodnar A.G."/>
        </authorList>
    </citation>
    <scope>NUCLEOTIDE SEQUENCE</scope>
    <source>
        <strain evidence="1">GMGI-L3</strain>
    </source>
</reference>
<evidence type="ECO:0000313" key="3">
    <source>
        <dbReference type="Proteomes" id="UP000747542"/>
    </source>
</evidence>
<sequence length="133" mass="14902">MTGGSDPYPFLIHDSGIEARNRIIMFATKEGLRHLADSDTWYVDGTFTCAPSIFEQLDIIRAPLGESEVSCDYSFLSGKSQEIYEEMLIAVHDKEEELGFYMDVTTTITHFQQASLNAISNKLGLHVNAKVCF</sequence>
<keyword evidence="3" id="KW-1185">Reference proteome</keyword>
<protein>
    <submittedName>
        <fullName evidence="2">Putative Inosine-5'-monophosphate dehydrogenase 1b-like 3</fullName>
    </submittedName>
    <submittedName>
        <fullName evidence="1">Putative Inosine-5'-monophosphate dehydrogenase 1b-like 5</fullName>
    </submittedName>
</protein>
<proteinExistence type="predicted"/>
<dbReference type="Proteomes" id="UP000747542">
    <property type="component" value="Unassembled WGS sequence"/>
</dbReference>
<dbReference type="EMBL" id="JAHLQT010002534">
    <property type="protein sequence ID" value="KAG7177279.1"/>
    <property type="molecule type" value="Genomic_DNA"/>
</dbReference>
<evidence type="ECO:0000313" key="1">
    <source>
        <dbReference type="EMBL" id="KAG7154223.1"/>
    </source>
</evidence>
<comment type="caution">
    <text evidence="1">The sequence shown here is derived from an EMBL/GenBank/DDBJ whole genome shotgun (WGS) entry which is preliminary data.</text>
</comment>